<dbReference type="EMBL" id="JO844942">
    <property type="protein sequence ID" value="AEO36559.1"/>
    <property type="molecule type" value="mRNA"/>
</dbReference>
<evidence type="ECO:0000313" key="3">
    <source>
        <dbReference type="EMBL" id="AEO36559.1"/>
    </source>
</evidence>
<evidence type="ECO:0008006" key="4">
    <source>
        <dbReference type="Google" id="ProtNLM"/>
    </source>
</evidence>
<protein>
    <recommendedName>
        <fullName evidence="4">Prokineticin domain-containing protein</fullName>
    </recommendedName>
</protein>
<accession>G3MSU1</accession>
<feature type="signal peptide" evidence="2">
    <location>
        <begin position="1"/>
        <end position="20"/>
    </location>
</feature>
<sequence>MANLRHVLTLLAICAMFGEGHQIEPLADQHIVQRDMLFSQDPKQRNDIGGPCRNSNHCRHELCCLANRNHSQSCQPLARIGEHCTEFQIKGGAYPDHCPCLQGICSLTLDRRHRRGGNGTCVASQQQHLEQQRQRQRR</sequence>
<dbReference type="AlphaFoldDB" id="G3MSU1"/>
<evidence type="ECO:0000256" key="1">
    <source>
        <dbReference type="SAM" id="MobiDB-lite"/>
    </source>
</evidence>
<name>G3MSU1_AMBMU</name>
<feature type="chain" id="PRO_5003447642" description="Prokineticin domain-containing protein" evidence="2">
    <location>
        <begin position="21"/>
        <end position="138"/>
    </location>
</feature>
<feature type="region of interest" description="Disordered" evidence="1">
    <location>
        <begin position="119"/>
        <end position="138"/>
    </location>
</feature>
<dbReference type="Gene3D" id="2.10.80.10">
    <property type="entry name" value="Lipase, subunit A"/>
    <property type="match status" value="1"/>
</dbReference>
<reference evidence="3" key="1">
    <citation type="journal article" date="2011" name="PLoS ONE">
        <title>A deep insight into the sialotranscriptome of the gulf coast tick, Amblyomma maculatum.</title>
        <authorList>
            <person name="Karim S."/>
            <person name="Singh P."/>
            <person name="Ribeiro J.M."/>
        </authorList>
    </citation>
    <scope>NUCLEOTIDE SEQUENCE</scope>
    <source>
        <tissue evidence="3">Salivary gland</tissue>
    </source>
</reference>
<keyword evidence="2" id="KW-0732">Signal</keyword>
<organism evidence="3">
    <name type="scientific">Amblyomma maculatum</name>
    <name type="common">Gulf Coast tick</name>
    <dbReference type="NCBI Taxonomy" id="34609"/>
    <lineage>
        <taxon>Eukaryota</taxon>
        <taxon>Metazoa</taxon>
        <taxon>Ecdysozoa</taxon>
        <taxon>Arthropoda</taxon>
        <taxon>Chelicerata</taxon>
        <taxon>Arachnida</taxon>
        <taxon>Acari</taxon>
        <taxon>Parasitiformes</taxon>
        <taxon>Ixodida</taxon>
        <taxon>Ixodoidea</taxon>
        <taxon>Ixodidae</taxon>
        <taxon>Amblyomminae</taxon>
        <taxon>Amblyomma</taxon>
    </lineage>
</organism>
<evidence type="ECO:0000256" key="2">
    <source>
        <dbReference type="SAM" id="SignalP"/>
    </source>
</evidence>
<proteinExistence type="evidence at transcript level"/>